<reference evidence="2" key="2">
    <citation type="journal article" date="2000" name="Genome Res.">
        <title>Normalization and subtraction of cap-trapper-selected cDNAs to prepare full-length cDNA libraries for rapid discovery of new genes.</title>
        <authorList>
            <person name="Carninci P."/>
            <person name="Shibata Y."/>
            <person name="Hayatsu N."/>
            <person name="Sugahara Y."/>
            <person name="Shibata K."/>
            <person name="Itoh M."/>
            <person name="Konno H."/>
            <person name="Okazaki Y."/>
            <person name="Muramatsu M."/>
            <person name="Hayashizaki Y."/>
        </authorList>
    </citation>
    <scope>NUCLEOTIDE SEQUENCE</scope>
    <source>
        <strain evidence="2">C57BL/6J</strain>
        <tissue evidence="3">Liver</tissue>
        <tissue evidence="2">Urinary bladder</tissue>
    </source>
</reference>
<organism evidence="2">
    <name type="scientific">Mus musculus</name>
    <name type="common">Mouse</name>
    <dbReference type="NCBI Taxonomy" id="10090"/>
    <lineage>
        <taxon>Eukaryota</taxon>
        <taxon>Metazoa</taxon>
        <taxon>Chordata</taxon>
        <taxon>Craniata</taxon>
        <taxon>Vertebrata</taxon>
        <taxon>Euteleostomi</taxon>
        <taxon>Mammalia</taxon>
        <taxon>Eutheria</taxon>
        <taxon>Euarchontoglires</taxon>
        <taxon>Glires</taxon>
        <taxon>Rodentia</taxon>
        <taxon>Myomorpha</taxon>
        <taxon>Muroidea</taxon>
        <taxon>Muridae</taxon>
        <taxon>Murinae</taxon>
        <taxon>Mus</taxon>
        <taxon>Mus</taxon>
    </lineage>
</organism>
<evidence type="ECO:0000313" key="4">
    <source>
        <dbReference type="MGI" id="MGI:1914526"/>
    </source>
</evidence>
<dbReference type="BioGRID-ORCS" id="67276">
    <property type="hits" value="15 hits in 79 CRISPR screens"/>
</dbReference>
<keyword evidence="1" id="KW-1133">Transmembrane helix</keyword>
<gene>
    <name evidence="4" type="primary">Eri1</name>
    <name evidence="4" type="synonym">Thex1</name>
</gene>
<dbReference type="GeneID" id="67276"/>
<evidence type="ECO:0000313" key="3">
    <source>
        <dbReference type="EMBL" id="BAE36158.1"/>
    </source>
</evidence>
<reference evidence="2" key="9">
    <citation type="journal article" date="2005" name="Science">
        <title>Antisense Transcription in the Mammalian Transcriptome.</title>
        <authorList>
            <consortium name="RIKEN Genome Exploration Research Group and Genome Science Group (Genome Network Project Core Group) and the FANTOM Consortium"/>
        </authorList>
    </citation>
    <scope>NUCLEOTIDE SEQUENCE</scope>
    <source>
        <strain evidence="2">C57BL/6J</strain>
        <tissue evidence="3">Liver</tissue>
        <tissue evidence="2">Urinary bladder</tissue>
    </source>
</reference>
<protein>
    <submittedName>
        <fullName evidence="2">Uncharacterized protein</fullName>
    </submittedName>
</protein>
<accession>Q8BV98</accession>
<dbReference type="KEGG" id="mmu:67276"/>
<evidence type="ECO:0000313" key="2">
    <source>
        <dbReference type="EMBL" id="BAC37591.1"/>
    </source>
</evidence>
<reference evidence="2" key="4">
    <citation type="journal article" date="2001" name="Nature">
        <title>Functional annotation of a full-length mouse cDNA collection.</title>
        <authorList>
            <consortium name="The RIKEN Genome Exploration Research Group Phase II Team and the FANTOM Consortium"/>
        </authorList>
    </citation>
    <scope>NUCLEOTIDE SEQUENCE</scope>
    <source>
        <strain evidence="2">C57BL/6J</strain>
        <tissue evidence="3">Liver</tissue>
        <tissue evidence="2">Urinary bladder</tissue>
    </source>
</reference>
<reference evidence="3" key="7">
    <citation type="submission" date="2004-04" db="EMBL/GenBank/DDBJ databases">
        <authorList>
            <person name="Arakawa T."/>
            <person name="Carninci P."/>
            <person name="Fukuda S."/>
            <person name="Hashizume W."/>
            <person name="Hayashida K."/>
            <person name="Hori F."/>
            <person name="Iida J."/>
            <person name="Imamura K."/>
            <person name="Imotani K."/>
            <person name="Itoh M."/>
            <person name="Kanagawa S."/>
            <person name="Kawai J."/>
            <person name="Kojima M."/>
            <person name="Konno H."/>
            <person name="Murata M."/>
            <person name="Nakamura M."/>
            <person name="Ninomiya N."/>
            <person name="Nishiyori H."/>
            <person name="Nomura K."/>
            <person name="Ohno M."/>
            <person name="Sakazume N."/>
            <person name="Sano H."/>
            <person name="Sasaki D."/>
            <person name="Shibata K."/>
            <person name="Shiraki T."/>
            <person name="Tagami M."/>
            <person name="Tagami Y."/>
            <person name="Waki K."/>
            <person name="Watahiki A."/>
            <person name="Muramatsu M."/>
            <person name="Hayashizaki Y."/>
        </authorList>
    </citation>
    <scope>NUCLEOTIDE SEQUENCE</scope>
    <source>
        <strain evidence="3">C57BL/6J</strain>
        <tissue evidence="3">Liver</tissue>
    </source>
</reference>
<dbReference type="AlphaFoldDB" id="Q8BV98"/>
<reference evidence="2" key="8">
    <citation type="journal article" date="2005" name="Science">
        <title>The Transcriptional Landscape of the Mammalian Genome.</title>
        <authorList>
            <consortium name="The FANTOM Consortium"/>
            <consortium name="Riken Genome Exploration Research Group and Genome Science Group (Genome Network Project Core Group)"/>
        </authorList>
    </citation>
    <scope>NUCLEOTIDE SEQUENCE</scope>
    <source>
        <strain evidence="2">C57BL/6J</strain>
        <tissue evidence="3">Liver</tissue>
        <tissue evidence="2">Urinary bladder</tissue>
    </source>
</reference>
<reference evidence="2" key="5">
    <citation type="journal article" date="2002" name="Nature">
        <title>Analysis of the mouse transcriptome based on functional annotation of 60,770 full-length cDNAs.</title>
        <authorList>
            <consortium name="The FANTOM Consortium and the RIKEN Genome Exploration Research Group Phase I and II Team"/>
        </authorList>
    </citation>
    <scope>NUCLEOTIDE SEQUENCE</scope>
    <source>
        <strain evidence="2">C57BL/6J</strain>
        <tissue evidence="3">Liver</tissue>
        <tissue evidence="2">Urinary bladder</tissue>
    </source>
</reference>
<evidence type="ECO:0000256" key="1">
    <source>
        <dbReference type="SAM" id="Phobius"/>
    </source>
</evidence>
<keyword evidence="1" id="KW-0812">Transmembrane</keyword>
<name>Q8BV98_MOUSE</name>
<dbReference type="OrthoDB" id="448399at2759"/>
<dbReference type="AGR" id="MGI:1914526"/>
<dbReference type="DNASU" id="67276"/>
<dbReference type="MGI" id="MGI:1914526">
    <property type="gene designation" value="Eri1"/>
</dbReference>
<dbReference type="EMBL" id="AK161031">
    <property type="protein sequence ID" value="BAE36158.1"/>
    <property type="molecule type" value="mRNA"/>
</dbReference>
<reference evidence="2" key="6">
    <citation type="submission" date="2002-04" db="EMBL/GenBank/DDBJ databases">
        <authorList>
            <person name="Adachi J."/>
            <person name="Aizawa K."/>
            <person name="Akimura T."/>
            <person name="Arakawa T."/>
            <person name="Bono H."/>
            <person name="Carninci P."/>
            <person name="Fukuda S."/>
            <person name="Furuno M."/>
            <person name="Hanagaki T."/>
            <person name="Hara A."/>
            <person name="Hashizume W."/>
            <person name="Hayashida K."/>
            <person name="Hayatsu N."/>
            <person name="Hiramoto K."/>
            <person name="Hiraoka T."/>
            <person name="Hirozane T."/>
            <person name="Hori F."/>
            <person name="Imotani K."/>
            <person name="Ishii Y."/>
            <person name="Itoh M."/>
            <person name="Kagawa I."/>
            <person name="Kasukawa T."/>
            <person name="Katoh H."/>
            <person name="Kawai J."/>
            <person name="Kojima Y."/>
            <person name="Kondo S."/>
            <person name="Konno H."/>
            <person name="Kouda M."/>
            <person name="Koya S."/>
            <person name="Kurihara C."/>
            <person name="Matsuyama T."/>
            <person name="Miyazaki A."/>
            <person name="Murata M."/>
            <person name="Nakamura M."/>
            <person name="Nishi K."/>
            <person name="Nomura K."/>
            <person name="Numazaki R."/>
            <person name="Ohno M."/>
            <person name="Ohsato N."/>
            <person name="Okazaki Y."/>
            <person name="Saito R."/>
            <person name="Saitoh H."/>
            <person name="Sakai C."/>
            <person name="Sakai K."/>
            <person name="Sakazume N."/>
            <person name="Sano H."/>
            <person name="Sasaki D."/>
            <person name="Shibata K."/>
            <person name="Shinagawa A."/>
            <person name="Shiraki T."/>
            <person name="Sogabe Y."/>
            <person name="Tagami M."/>
            <person name="Tagawa A."/>
            <person name="Takahashi F."/>
            <person name="Takaku-Akahira S."/>
            <person name="Takeda Y."/>
            <person name="Tanaka T."/>
            <person name="Tomaru A."/>
            <person name="Toya T."/>
            <person name="Yasunishi A."/>
            <person name="Muramatsu M."/>
            <person name="Hayashizaki Y."/>
        </authorList>
    </citation>
    <scope>NUCLEOTIDE SEQUENCE</scope>
    <source>
        <strain evidence="2">C57BL/6J</strain>
        <tissue evidence="2">Urinary bladder</tissue>
    </source>
</reference>
<proteinExistence type="evidence at transcript level"/>
<dbReference type="EMBL" id="AK079257">
    <property type="protein sequence ID" value="BAC37591.1"/>
    <property type="molecule type" value="mRNA"/>
</dbReference>
<feature type="transmembrane region" description="Helical" evidence="1">
    <location>
        <begin position="37"/>
        <end position="54"/>
    </location>
</feature>
<sequence length="107" mass="11922">MVEATSAVPCVTLWPAAVPPCVTHSGPLSKVLAEQQIQVFLLGTFSAYLCIAYIQARKLFLKVSTLTALNTHDPQNTRDRLRESTQLKDDKVLGPVSYYNWKPCNRS</sequence>
<dbReference type="CTD" id="90459"/>
<reference evidence="2" key="3">
    <citation type="journal article" date="2000" name="Genome Res.">
        <title>RIKEN integrated sequence analysis (RISA) system--384-format sequencing pipeline with 384 multicapillary sequencer.</title>
        <authorList>
            <person name="Shibata K."/>
            <person name="Itoh M."/>
            <person name="Aizawa K."/>
            <person name="Nagaoka S."/>
            <person name="Sasaki N."/>
            <person name="Carninci P."/>
            <person name="Konno H."/>
            <person name="Akiyama J."/>
            <person name="Nishi K."/>
            <person name="Kitsunai T."/>
            <person name="Tashiro H."/>
            <person name="Itoh M."/>
            <person name="Sumi N."/>
            <person name="Ishii Y."/>
            <person name="Nakamura S."/>
            <person name="Hazama M."/>
            <person name="Nishine T."/>
            <person name="Harada A."/>
            <person name="Yamamoto R."/>
            <person name="Matsumoto H."/>
            <person name="Sakaguchi S."/>
            <person name="Ikegami T."/>
            <person name="Kashiwagi K."/>
            <person name="Fujiwake S."/>
            <person name="Inoue K."/>
            <person name="Togawa Y."/>
            <person name="Izawa M."/>
            <person name="Ohara E."/>
            <person name="Watahiki M."/>
            <person name="Yoneda Y."/>
            <person name="Ishikawa T."/>
            <person name="Ozawa K."/>
            <person name="Tanaka T."/>
            <person name="Matsuura S."/>
            <person name="Kawai J."/>
            <person name="Okazaki Y."/>
            <person name="Muramatsu M."/>
            <person name="Inoue Y."/>
            <person name="Kira A."/>
            <person name="Hayashizaki Y."/>
        </authorList>
    </citation>
    <scope>NUCLEOTIDE SEQUENCE</scope>
    <source>
        <strain evidence="2">C57BL/6J</strain>
        <tissue evidence="3">Liver</tissue>
        <tissue evidence="2">Urinary bladder</tissue>
    </source>
</reference>
<reference evidence="2" key="1">
    <citation type="journal article" date="1999" name="Methods Enzymol.">
        <title>High-efficiency full-length cDNA cloning.</title>
        <authorList>
            <person name="Carninci P."/>
            <person name="Hayashizaki Y."/>
        </authorList>
    </citation>
    <scope>NUCLEOTIDE SEQUENCE</scope>
    <source>
        <strain evidence="2">C57BL/6J</strain>
        <tissue evidence="3">Liver</tissue>
        <tissue evidence="2">Urinary bladder</tissue>
    </source>
</reference>
<dbReference type="RefSeq" id="NP_080343.4">
    <property type="nucleotide sequence ID" value="NM_026067.3"/>
</dbReference>
<keyword evidence="1" id="KW-0472">Membrane</keyword>